<sequence length="77" mass="9236">MMLSRQARNALIRWESHGQRTIKAFFKTKKEGISINVIQCYAPTNDYNEDVKDQFYNRLKSIVEKYSTRTWPFGWKT</sequence>
<keyword evidence="2" id="KW-1185">Reference proteome</keyword>
<gene>
    <name evidence="1" type="ORF">SMTD_LOCUS13300</name>
</gene>
<evidence type="ECO:0000313" key="1">
    <source>
        <dbReference type="EMBL" id="VDP63198.1"/>
    </source>
</evidence>
<evidence type="ECO:0000313" key="2">
    <source>
        <dbReference type="Proteomes" id="UP000269396"/>
    </source>
</evidence>
<reference evidence="1 2" key="1">
    <citation type="submission" date="2018-11" db="EMBL/GenBank/DDBJ databases">
        <authorList>
            <consortium name="Pathogen Informatics"/>
        </authorList>
    </citation>
    <scope>NUCLEOTIDE SEQUENCE [LARGE SCALE GENOMIC DNA]</scope>
    <source>
        <strain>Denwood</strain>
        <strain evidence="2">Zambia</strain>
    </source>
</reference>
<accession>A0A3P8FU12</accession>
<proteinExistence type="predicted"/>
<name>A0A3P8FU12_9TREM</name>
<organism evidence="1 2">
    <name type="scientific">Schistosoma mattheei</name>
    <dbReference type="NCBI Taxonomy" id="31246"/>
    <lineage>
        <taxon>Eukaryota</taxon>
        <taxon>Metazoa</taxon>
        <taxon>Spiralia</taxon>
        <taxon>Lophotrochozoa</taxon>
        <taxon>Platyhelminthes</taxon>
        <taxon>Trematoda</taxon>
        <taxon>Digenea</taxon>
        <taxon>Strigeidida</taxon>
        <taxon>Schistosomatoidea</taxon>
        <taxon>Schistosomatidae</taxon>
        <taxon>Schistosoma</taxon>
    </lineage>
</organism>
<dbReference type="Proteomes" id="UP000269396">
    <property type="component" value="Unassembled WGS sequence"/>
</dbReference>
<dbReference type="AlphaFoldDB" id="A0A3P8FU12"/>
<protein>
    <submittedName>
        <fullName evidence="1">Uncharacterized protein</fullName>
    </submittedName>
</protein>
<dbReference type="EMBL" id="UZAL01033362">
    <property type="protein sequence ID" value="VDP63198.1"/>
    <property type="molecule type" value="Genomic_DNA"/>
</dbReference>